<evidence type="ECO:0000313" key="12">
    <source>
        <dbReference type="EMBL" id="CAD7654548.1"/>
    </source>
</evidence>
<feature type="region of interest" description="Disordered" evidence="10">
    <location>
        <begin position="1"/>
        <end position="37"/>
    </location>
</feature>
<evidence type="ECO:0000256" key="6">
    <source>
        <dbReference type="ARBA" id="ARBA00022737"/>
    </source>
</evidence>
<accession>A0A7R9M6L8</accession>
<evidence type="ECO:0000256" key="8">
    <source>
        <dbReference type="ARBA" id="ARBA00023136"/>
    </source>
</evidence>
<dbReference type="InterPro" id="IPR059031">
    <property type="entry name" value="SH3_20"/>
</dbReference>
<dbReference type="InterPro" id="IPR001452">
    <property type="entry name" value="SH3_domain"/>
</dbReference>
<dbReference type="Pfam" id="PF00018">
    <property type="entry name" value="SH3_1"/>
    <property type="match status" value="1"/>
</dbReference>
<evidence type="ECO:0000256" key="9">
    <source>
        <dbReference type="PROSITE-ProRule" id="PRU00192"/>
    </source>
</evidence>
<dbReference type="EMBL" id="OC922972">
    <property type="protein sequence ID" value="CAD7654548.1"/>
    <property type="molecule type" value="Genomic_DNA"/>
</dbReference>
<dbReference type="PANTHER" id="PTHR15135:SF7">
    <property type="entry name" value="STAC-LIKE, ISOFORM J"/>
    <property type="match status" value="1"/>
</dbReference>
<dbReference type="EMBL" id="CAJPVJ010008147">
    <property type="protein sequence ID" value="CAG2171735.1"/>
    <property type="molecule type" value="Genomic_DNA"/>
</dbReference>
<dbReference type="InterPro" id="IPR039688">
    <property type="entry name" value="STAC1/2/3"/>
</dbReference>
<keyword evidence="7" id="KW-0479">Metal-binding</keyword>
<keyword evidence="6" id="KW-0677">Repeat</keyword>
<dbReference type="GO" id="GO:0003009">
    <property type="term" value="P:skeletal muscle contraction"/>
    <property type="evidence" value="ECO:0007669"/>
    <property type="project" value="TreeGrafter"/>
</dbReference>
<dbReference type="Gene3D" id="2.30.30.40">
    <property type="entry name" value="SH3 Domains"/>
    <property type="match status" value="1"/>
</dbReference>
<evidence type="ECO:0000256" key="3">
    <source>
        <dbReference type="ARBA" id="ARBA00022443"/>
    </source>
</evidence>
<evidence type="ECO:0000256" key="5">
    <source>
        <dbReference type="ARBA" id="ARBA00022490"/>
    </source>
</evidence>
<dbReference type="GO" id="GO:0008270">
    <property type="term" value="F:zinc ion binding"/>
    <property type="evidence" value="ECO:0007669"/>
    <property type="project" value="UniProtKB-KW"/>
</dbReference>
<dbReference type="Pfam" id="PF26085">
    <property type="entry name" value="SH3_20"/>
    <property type="match status" value="1"/>
</dbReference>
<evidence type="ECO:0000313" key="13">
    <source>
        <dbReference type="Proteomes" id="UP000728032"/>
    </source>
</evidence>
<gene>
    <name evidence="12" type="ORF">ONB1V03_LOCUS11195</name>
</gene>
<keyword evidence="8" id="KW-0472">Membrane</keyword>
<dbReference type="OrthoDB" id="6250593at2759"/>
<evidence type="ECO:0000256" key="10">
    <source>
        <dbReference type="SAM" id="MobiDB-lite"/>
    </source>
</evidence>
<sequence>MKSLSLDSPESTEHALHRKHQVTHHMPQYNQSPQSPVHSRRFLFGKQNRMCSVDLPDTNEKSSASPSPCPSPKPQRLLPTNIFVVLYNFRSRHHDELDLKAGYSVTVVDTSDPDWWQGKCLGKKGYFPSNYVTKLFPGEKPLQIVIQVVEEVDGIIMIRTGINDKIVPCPIKYLQEI</sequence>
<protein>
    <recommendedName>
        <fullName evidence="11">SH3 domain-containing protein</fullName>
    </recommendedName>
</protein>
<name>A0A7R9M6L8_9ACAR</name>
<keyword evidence="7" id="KW-0863">Zinc-finger</keyword>
<evidence type="ECO:0000256" key="7">
    <source>
        <dbReference type="ARBA" id="ARBA00022771"/>
    </source>
</evidence>
<keyword evidence="4" id="KW-1003">Cell membrane</keyword>
<dbReference type="AlphaFoldDB" id="A0A7R9M6L8"/>
<dbReference type="PRINTS" id="PR00452">
    <property type="entry name" value="SH3DOMAIN"/>
</dbReference>
<reference evidence="12" key="1">
    <citation type="submission" date="2020-11" db="EMBL/GenBank/DDBJ databases">
        <authorList>
            <person name="Tran Van P."/>
        </authorList>
    </citation>
    <scope>NUCLEOTIDE SEQUENCE</scope>
</reference>
<keyword evidence="13" id="KW-1185">Reference proteome</keyword>
<dbReference type="GO" id="GO:1903078">
    <property type="term" value="P:positive regulation of protein localization to plasma membrane"/>
    <property type="evidence" value="ECO:0007669"/>
    <property type="project" value="TreeGrafter"/>
</dbReference>
<feature type="region of interest" description="Disordered" evidence="10">
    <location>
        <begin position="53"/>
        <end position="74"/>
    </location>
</feature>
<dbReference type="PANTHER" id="PTHR15135">
    <property type="entry name" value="STAC"/>
    <property type="match status" value="1"/>
</dbReference>
<evidence type="ECO:0000256" key="4">
    <source>
        <dbReference type="ARBA" id="ARBA00022475"/>
    </source>
</evidence>
<dbReference type="SMART" id="SM00326">
    <property type="entry name" value="SH3"/>
    <property type="match status" value="1"/>
</dbReference>
<dbReference type="InterPro" id="IPR036028">
    <property type="entry name" value="SH3-like_dom_sf"/>
</dbReference>
<evidence type="ECO:0000259" key="11">
    <source>
        <dbReference type="PROSITE" id="PS50002"/>
    </source>
</evidence>
<dbReference type="SUPFAM" id="SSF50044">
    <property type="entry name" value="SH3-domain"/>
    <property type="match status" value="1"/>
</dbReference>
<dbReference type="Proteomes" id="UP000728032">
    <property type="component" value="Unassembled WGS sequence"/>
</dbReference>
<keyword evidence="7" id="KW-0862">Zinc</keyword>
<keyword evidence="3 9" id="KW-0728">SH3 domain</keyword>
<feature type="compositionally biased region" description="Polar residues" evidence="10">
    <location>
        <begin position="28"/>
        <end position="37"/>
    </location>
</feature>
<feature type="domain" description="SH3" evidence="11">
    <location>
        <begin position="78"/>
        <end position="137"/>
    </location>
</feature>
<comment type="subcellular location">
    <subcellularLocation>
        <location evidence="1">Cell membrane</location>
    </subcellularLocation>
    <subcellularLocation>
        <location evidence="2">Cytoplasm</location>
    </subcellularLocation>
</comment>
<dbReference type="GO" id="GO:0005737">
    <property type="term" value="C:cytoplasm"/>
    <property type="evidence" value="ECO:0007669"/>
    <property type="project" value="UniProtKB-SubCell"/>
</dbReference>
<dbReference type="GO" id="GO:0005886">
    <property type="term" value="C:plasma membrane"/>
    <property type="evidence" value="ECO:0007669"/>
    <property type="project" value="UniProtKB-SubCell"/>
</dbReference>
<evidence type="ECO:0000256" key="1">
    <source>
        <dbReference type="ARBA" id="ARBA00004236"/>
    </source>
</evidence>
<proteinExistence type="predicted"/>
<keyword evidence="5" id="KW-0963">Cytoplasm</keyword>
<organism evidence="12">
    <name type="scientific">Oppiella nova</name>
    <dbReference type="NCBI Taxonomy" id="334625"/>
    <lineage>
        <taxon>Eukaryota</taxon>
        <taxon>Metazoa</taxon>
        <taxon>Ecdysozoa</taxon>
        <taxon>Arthropoda</taxon>
        <taxon>Chelicerata</taxon>
        <taxon>Arachnida</taxon>
        <taxon>Acari</taxon>
        <taxon>Acariformes</taxon>
        <taxon>Sarcoptiformes</taxon>
        <taxon>Oribatida</taxon>
        <taxon>Brachypylina</taxon>
        <taxon>Oppioidea</taxon>
        <taxon>Oppiidae</taxon>
        <taxon>Oppiella</taxon>
    </lineage>
</organism>
<evidence type="ECO:0000256" key="2">
    <source>
        <dbReference type="ARBA" id="ARBA00004496"/>
    </source>
</evidence>
<dbReference type="PROSITE" id="PS50002">
    <property type="entry name" value="SH3"/>
    <property type="match status" value="1"/>
</dbReference>
<dbReference type="FunFam" id="2.30.30.40:FF:000221">
    <property type="entry name" value="SH3 and cysteine-rich domain-containing protein 2"/>
    <property type="match status" value="1"/>
</dbReference>